<evidence type="ECO:0000313" key="1">
    <source>
        <dbReference type="EMBL" id="KIJ43030.1"/>
    </source>
</evidence>
<accession>A0A0C9VWA8</accession>
<dbReference type="Proteomes" id="UP000054279">
    <property type="component" value="Unassembled WGS sequence"/>
</dbReference>
<dbReference type="AlphaFoldDB" id="A0A0C9VWA8"/>
<dbReference type="HOGENOM" id="CLU_2307856_0_0_1"/>
<name>A0A0C9VWA8_SPHS4</name>
<evidence type="ECO:0000313" key="2">
    <source>
        <dbReference type="Proteomes" id="UP000054279"/>
    </source>
</evidence>
<reference evidence="1 2" key="1">
    <citation type="submission" date="2014-06" db="EMBL/GenBank/DDBJ databases">
        <title>Evolutionary Origins and Diversification of the Mycorrhizal Mutualists.</title>
        <authorList>
            <consortium name="DOE Joint Genome Institute"/>
            <consortium name="Mycorrhizal Genomics Consortium"/>
            <person name="Kohler A."/>
            <person name="Kuo A."/>
            <person name="Nagy L.G."/>
            <person name="Floudas D."/>
            <person name="Copeland A."/>
            <person name="Barry K.W."/>
            <person name="Cichocki N."/>
            <person name="Veneault-Fourrey C."/>
            <person name="LaButti K."/>
            <person name="Lindquist E.A."/>
            <person name="Lipzen A."/>
            <person name="Lundell T."/>
            <person name="Morin E."/>
            <person name="Murat C."/>
            <person name="Riley R."/>
            <person name="Ohm R."/>
            <person name="Sun H."/>
            <person name="Tunlid A."/>
            <person name="Henrissat B."/>
            <person name="Grigoriev I.V."/>
            <person name="Hibbett D.S."/>
            <person name="Martin F."/>
        </authorList>
    </citation>
    <scope>NUCLEOTIDE SEQUENCE [LARGE SCALE GENOMIC DNA]</scope>
    <source>
        <strain evidence="1 2">SS14</strain>
    </source>
</reference>
<dbReference type="EMBL" id="KN837126">
    <property type="protein sequence ID" value="KIJ43030.1"/>
    <property type="molecule type" value="Genomic_DNA"/>
</dbReference>
<gene>
    <name evidence="1" type="ORF">M422DRAFT_253823</name>
</gene>
<organism evidence="1 2">
    <name type="scientific">Sphaerobolus stellatus (strain SS14)</name>
    <dbReference type="NCBI Taxonomy" id="990650"/>
    <lineage>
        <taxon>Eukaryota</taxon>
        <taxon>Fungi</taxon>
        <taxon>Dikarya</taxon>
        <taxon>Basidiomycota</taxon>
        <taxon>Agaricomycotina</taxon>
        <taxon>Agaricomycetes</taxon>
        <taxon>Phallomycetidae</taxon>
        <taxon>Geastrales</taxon>
        <taxon>Sphaerobolaceae</taxon>
        <taxon>Sphaerobolus</taxon>
    </lineage>
</organism>
<sequence>MTNTWGHLYSLRRDIAHANFAMEMYINYIYAEHGNVILQVVDIVGNGLINFCTEVALNKYTTSLQNSKPTNNLVSIQPALTSMTSNEFFGRPASDGADRG</sequence>
<keyword evidence="2" id="KW-1185">Reference proteome</keyword>
<proteinExistence type="predicted"/>
<protein>
    <submittedName>
        <fullName evidence="1">Uncharacterized protein</fullName>
    </submittedName>
</protein>